<protein>
    <submittedName>
        <fullName evidence="1">Uncharacterized protein</fullName>
    </submittedName>
</protein>
<dbReference type="EMBL" id="KN823290">
    <property type="protein sequence ID" value="KIO18394.1"/>
    <property type="molecule type" value="Genomic_DNA"/>
</dbReference>
<dbReference type="Proteomes" id="UP000054248">
    <property type="component" value="Unassembled WGS sequence"/>
</dbReference>
<dbReference type="Gene3D" id="3.30.710.10">
    <property type="entry name" value="Potassium Channel Kv1.1, Chain A"/>
    <property type="match status" value="1"/>
</dbReference>
<dbReference type="InterPro" id="IPR011333">
    <property type="entry name" value="SKP1/BTB/POZ_sf"/>
</dbReference>
<gene>
    <name evidence="1" type="ORF">M407DRAFT_31943</name>
</gene>
<dbReference type="OrthoDB" id="3199068at2759"/>
<dbReference type="AlphaFoldDB" id="A0A0C3Q5M1"/>
<sequence>MSFSDLSEMSDVDFKSLTLHELSGITATSSNERPKALAKHHEFYVKDLIKLKVQNTLFRVEGRLLAASPLFHAIMKENENLCGASDDCVLISNVSILQMESLLHYIYYPAGVKKFWMQRDRVVAAFQIVEKLGFKEHHQYLLGLLKSNITPERFDLLTRINFARQCHIMEWITQAYSEIASREDGLSEKEAKELGLEKTLALCRIREKLSALRAAGTVKEDDEGPLPVDKELSKEVSKMVASEACLKPDFESVPSPSLSHTTTNEGSRHAEFYFTDEIDLVTLKVQEVLFRIPVRSVKGAEVINDLITATPQRHPISTDDSPLEIDCEALTILEFESFLRIITASHCESIESKLSFREWAQAIRVAKLLKHETGRNHMLGVVKHRFKEQDPIDLIEFANEHDLEDWLPDQYARLATRTARITEVEMRRLGYKAVSEIAHQREAGSFQRGQKKGISDTVEEFKRQLKR</sequence>
<evidence type="ECO:0000313" key="2">
    <source>
        <dbReference type="Proteomes" id="UP000054248"/>
    </source>
</evidence>
<name>A0A0C3Q5M1_9AGAM</name>
<proteinExistence type="predicted"/>
<accession>A0A0C3Q5M1</accession>
<reference evidence="2" key="2">
    <citation type="submission" date="2015-01" db="EMBL/GenBank/DDBJ databases">
        <title>Evolutionary Origins and Diversification of the Mycorrhizal Mutualists.</title>
        <authorList>
            <consortium name="DOE Joint Genome Institute"/>
            <consortium name="Mycorrhizal Genomics Consortium"/>
            <person name="Kohler A."/>
            <person name="Kuo A."/>
            <person name="Nagy L.G."/>
            <person name="Floudas D."/>
            <person name="Copeland A."/>
            <person name="Barry K.W."/>
            <person name="Cichocki N."/>
            <person name="Veneault-Fourrey C."/>
            <person name="LaButti K."/>
            <person name="Lindquist E.A."/>
            <person name="Lipzen A."/>
            <person name="Lundell T."/>
            <person name="Morin E."/>
            <person name="Murat C."/>
            <person name="Riley R."/>
            <person name="Ohm R."/>
            <person name="Sun H."/>
            <person name="Tunlid A."/>
            <person name="Henrissat B."/>
            <person name="Grigoriev I.V."/>
            <person name="Hibbett D.S."/>
            <person name="Martin F."/>
        </authorList>
    </citation>
    <scope>NUCLEOTIDE SEQUENCE [LARGE SCALE GENOMIC DNA]</scope>
    <source>
        <strain evidence="2">MUT 4182</strain>
    </source>
</reference>
<reference evidence="1 2" key="1">
    <citation type="submission" date="2014-04" db="EMBL/GenBank/DDBJ databases">
        <authorList>
            <consortium name="DOE Joint Genome Institute"/>
            <person name="Kuo A."/>
            <person name="Girlanda M."/>
            <person name="Perotto S."/>
            <person name="Kohler A."/>
            <person name="Nagy L.G."/>
            <person name="Floudas D."/>
            <person name="Copeland A."/>
            <person name="Barry K.W."/>
            <person name="Cichocki N."/>
            <person name="Veneault-Fourrey C."/>
            <person name="LaButti K."/>
            <person name="Lindquist E.A."/>
            <person name="Lipzen A."/>
            <person name="Lundell T."/>
            <person name="Morin E."/>
            <person name="Murat C."/>
            <person name="Sun H."/>
            <person name="Tunlid A."/>
            <person name="Henrissat B."/>
            <person name="Grigoriev I.V."/>
            <person name="Hibbett D.S."/>
            <person name="Martin F."/>
            <person name="Nordberg H.P."/>
            <person name="Cantor M.N."/>
            <person name="Hua S.X."/>
        </authorList>
    </citation>
    <scope>NUCLEOTIDE SEQUENCE [LARGE SCALE GENOMIC DNA]</scope>
    <source>
        <strain evidence="1 2">MUT 4182</strain>
    </source>
</reference>
<dbReference type="STRING" id="1051891.A0A0C3Q5M1"/>
<evidence type="ECO:0000313" key="1">
    <source>
        <dbReference type="EMBL" id="KIO18394.1"/>
    </source>
</evidence>
<dbReference type="HOGENOM" id="CLU_562829_0_0_1"/>
<organism evidence="1 2">
    <name type="scientific">Tulasnella calospora MUT 4182</name>
    <dbReference type="NCBI Taxonomy" id="1051891"/>
    <lineage>
        <taxon>Eukaryota</taxon>
        <taxon>Fungi</taxon>
        <taxon>Dikarya</taxon>
        <taxon>Basidiomycota</taxon>
        <taxon>Agaricomycotina</taxon>
        <taxon>Agaricomycetes</taxon>
        <taxon>Cantharellales</taxon>
        <taxon>Tulasnellaceae</taxon>
        <taxon>Tulasnella</taxon>
    </lineage>
</organism>
<keyword evidence="2" id="KW-1185">Reference proteome</keyword>